<evidence type="ECO:0000259" key="5">
    <source>
        <dbReference type="PROSITE" id="PS51077"/>
    </source>
</evidence>
<evidence type="ECO:0000256" key="2">
    <source>
        <dbReference type="ARBA" id="ARBA00023125"/>
    </source>
</evidence>
<evidence type="ECO:0000256" key="3">
    <source>
        <dbReference type="ARBA" id="ARBA00023163"/>
    </source>
</evidence>
<evidence type="ECO:0000313" key="7">
    <source>
        <dbReference type="EMBL" id="QSG04788.1"/>
    </source>
</evidence>
<dbReference type="InterPro" id="IPR005471">
    <property type="entry name" value="Tscrpt_reg_IclR_N"/>
</dbReference>
<dbReference type="Gene3D" id="3.30.450.40">
    <property type="match status" value="1"/>
</dbReference>
<evidence type="ECO:0000256" key="4">
    <source>
        <dbReference type="SAM" id="MobiDB-lite"/>
    </source>
</evidence>
<feature type="compositionally biased region" description="Polar residues" evidence="4">
    <location>
        <begin position="12"/>
        <end position="21"/>
    </location>
</feature>
<keyword evidence="3" id="KW-0804">Transcription</keyword>
<feature type="domain" description="HTH iclR-type" evidence="5">
    <location>
        <begin position="26"/>
        <end position="85"/>
    </location>
</feature>
<dbReference type="GO" id="GO:0003700">
    <property type="term" value="F:DNA-binding transcription factor activity"/>
    <property type="evidence" value="ECO:0007669"/>
    <property type="project" value="TreeGrafter"/>
</dbReference>
<reference evidence="7" key="1">
    <citation type="submission" date="2020-11" db="EMBL/GenBank/DDBJ databases">
        <title>Carbohydrate-dependent, anaerobic sulfur respiration: A novel catabolism in halophilic archaea.</title>
        <authorList>
            <person name="Sorokin D.Y."/>
            <person name="Messina E."/>
            <person name="Smedile F."/>
            <person name="La Cono V."/>
            <person name="Hallsworth J.E."/>
            <person name="Yakimov M.M."/>
        </authorList>
    </citation>
    <scope>NUCLEOTIDE SEQUENCE</scope>
    <source>
        <strain evidence="7">HSR12-1</strain>
    </source>
</reference>
<dbReference type="AlphaFoldDB" id="A0A897MXS7"/>
<evidence type="ECO:0000313" key="8">
    <source>
        <dbReference type="Proteomes" id="UP000663525"/>
    </source>
</evidence>
<dbReference type="InterPro" id="IPR036390">
    <property type="entry name" value="WH_DNA-bd_sf"/>
</dbReference>
<dbReference type="InterPro" id="IPR014757">
    <property type="entry name" value="Tscrpt_reg_IclR_C"/>
</dbReference>
<feature type="region of interest" description="Disordered" evidence="4">
    <location>
        <begin position="1"/>
        <end position="21"/>
    </location>
</feature>
<dbReference type="InterPro" id="IPR029016">
    <property type="entry name" value="GAF-like_dom_sf"/>
</dbReference>
<dbReference type="PROSITE" id="PS51077">
    <property type="entry name" value="HTH_ICLR"/>
    <property type="match status" value="1"/>
</dbReference>
<organism evidence="7 8">
    <name type="scientific">Halapricum desulfuricans</name>
    <dbReference type="NCBI Taxonomy" id="2841257"/>
    <lineage>
        <taxon>Archaea</taxon>
        <taxon>Methanobacteriati</taxon>
        <taxon>Methanobacteriota</taxon>
        <taxon>Stenosarchaea group</taxon>
        <taxon>Halobacteria</taxon>
        <taxon>Halobacteriales</taxon>
        <taxon>Haloarculaceae</taxon>
        <taxon>Halapricum</taxon>
    </lineage>
</organism>
<dbReference type="Pfam" id="PF09339">
    <property type="entry name" value="HTH_IclR"/>
    <property type="match status" value="1"/>
</dbReference>
<feature type="compositionally biased region" description="Basic and acidic residues" evidence="4">
    <location>
        <begin position="1"/>
        <end position="11"/>
    </location>
</feature>
<dbReference type="InterPro" id="IPR036388">
    <property type="entry name" value="WH-like_DNA-bd_sf"/>
</dbReference>
<dbReference type="SUPFAM" id="SSF55781">
    <property type="entry name" value="GAF domain-like"/>
    <property type="match status" value="1"/>
</dbReference>
<dbReference type="GO" id="GO:0045892">
    <property type="term" value="P:negative regulation of DNA-templated transcription"/>
    <property type="evidence" value="ECO:0007669"/>
    <property type="project" value="TreeGrafter"/>
</dbReference>
<protein>
    <submittedName>
        <fullName evidence="7">DNA-binding transcriptional regulator, IclR family</fullName>
    </submittedName>
</protein>
<dbReference type="Gene3D" id="1.10.10.10">
    <property type="entry name" value="Winged helix-like DNA-binding domain superfamily/Winged helix DNA-binding domain"/>
    <property type="match status" value="1"/>
</dbReference>
<keyword evidence="1" id="KW-0805">Transcription regulation</keyword>
<dbReference type="EMBL" id="CP064787">
    <property type="protein sequence ID" value="QSG04788.1"/>
    <property type="molecule type" value="Genomic_DNA"/>
</dbReference>
<name>A0A897MXS7_9EURY</name>
<dbReference type="InterPro" id="IPR011991">
    <property type="entry name" value="ArsR-like_HTH"/>
</dbReference>
<feature type="domain" description="IclR-ED" evidence="6">
    <location>
        <begin position="86"/>
        <end position="270"/>
    </location>
</feature>
<dbReference type="InterPro" id="IPR050707">
    <property type="entry name" value="HTH_MetabolicPath_Reg"/>
</dbReference>
<gene>
    <name evidence="7" type="primary">iclR2</name>
    <name evidence="7" type="ORF">HSR121_0432</name>
</gene>
<sequence>MFPGPHRRDMDTSSIPEASTFDRQTAKTTVTTFRIVEALKRQSGARVSDLADELGLAKGTVHKHLSTLRKVNYVVQEDEQYRLSLRFMGLGTTVRSNLEIYQVAYRSVEKLAEATGEVASIMIPENGYGVYVLRVSAEGRPDIDIREGESVPLTATAGGKAILANMSSEDHERIISRHGLPELTENTITDPEELRDELRRVRNRRRAIDRGEYHPDQRCVAASITDLDGNPLGAVIVSGPSDRMNEKLADADFASLVGSTADSIQSRLYR</sequence>
<dbReference type="SMART" id="SM00346">
    <property type="entry name" value="HTH_ICLR"/>
    <property type="match status" value="1"/>
</dbReference>
<dbReference type="PANTHER" id="PTHR30136:SF35">
    <property type="entry name" value="HTH-TYPE TRANSCRIPTIONAL REGULATOR RV1719"/>
    <property type="match status" value="1"/>
</dbReference>
<keyword evidence="2 7" id="KW-0238">DNA-binding</keyword>
<proteinExistence type="predicted"/>
<dbReference type="Proteomes" id="UP000663525">
    <property type="component" value="Chromosome"/>
</dbReference>
<evidence type="ECO:0000259" key="6">
    <source>
        <dbReference type="PROSITE" id="PS51078"/>
    </source>
</evidence>
<accession>A0A897MXS7</accession>
<dbReference type="PANTHER" id="PTHR30136">
    <property type="entry name" value="HELIX-TURN-HELIX TRANSCRIPTIONAL REGULATOR, ICLR FAMILY"/>
    <property type="match status" value="1"/>
</dbReference>
<dbReference type="SUPFAM" id="SSF46785">
    <property type="entry name" value="Winged helix' DNA-binding domain"/>
    <property type="match status" value="1"/>
</dbReference>
<dbReference type="GO" id="GO:0003677">
    <property type="term" value="F:DNA binding"/>
    <property type="evidence" value="ECO:0007669"/>
    <property type="project" value="UniProtKB-KW"/>
</dbReference>
<dbReference type="Pfam" id="PF01614">
    <property type="entry name" value="IclR_C"/>
    <property type="match status" value="1"/>
</dbReference>
<dbReference type="PROSITE" id="PS51078">
    <property type="entry name" value="ICLR_ED"/>
    <property type="match status" value="1"/>
</dbReference>
<dbReference type="CDD" id="cd00090">
    <property type="entry name" value="HTH_ARSR"/>
    <property type="match status" value="1"/>
</dbReference>
<evidence type="ECO:0000256" key="1">
    <source>
        <dbReference type="ARBA" id="ARBA00023015"/>
    </source>
</evidence>